<dbReference type="AlphaFoldDB" id="A0A6G6IVI1"/>
<evidence type="ECO:0000313" key="2">
    <source>
        <dbReference type="EMBL" id="QIE87012.1"/>
    </source>
</evidence>
<dbReference type="Proteomes" id="UP000501063">
    <property type="component" value="Chromosome"/>
</dbReference>
<organism evidence="2 3">
    <name type="scientific">Pseudomonas nitroreducens</name>
    <dbReference type="NCBI Taxonomy" id="46680"/>
    <lineage>
        <taxon>Bacteria</taxon>
        <taxon>Pseudomonadati</taxon>
        <taxon>Pseudomonadota</taxon>
        <taxon>Gammaproteobacteria</taxon>
        <taxon>Pseudomonadales</taxon>
        <taxon>Pseudomonadaceae</taxon>
        <taxon>Pseudomonas</taxon>
    </lineage>
</organism>
<keyword evidence="1" id="KW-0472">Membrane</keyword>
<dbReference type="RefSeq" id="WP_024763246.1">
    <property type="nucleotide sequence ID" value="NZ_CP049140.1"/>
</dbReference>
<proteinExistence type="predicted"/>
<name>A0A6G6IVI1_PSENT</name>
<dbReference type="KEGG" id="pnt:G5B91_12350"/>
<protein>
    <submittedName>
        <fullName evidence="2">Uncharacterized protein</fullName>
    </submittedName>
</protein>
<dbReference type="EMBL" id="CP049140">
    <property type="protein sequence ID" value="QIE87012.1"/>
    <property type="molecule type" value="Genomic_DNA"/>
</dbReference>
<evidence type="ECO:0000256" key="1">
    <source>
        <dbReference type="SAM" id="Phobius"/>
    </source>
</evidence>
<keyword evidence="1" id="KW-0812">Transmembrane</keyword>
<gene>
    <name evidence="2" type="ORF">G5B91_12350</name>
</gene>
<keyword evidence="1" id="KW-1133">Transmembrane helix</keyword>
<reference evidence="2 3" key="1">
    <citation type="submission" date="2020-02" db="EMBL/GenBank/DDBJ databases">
        <title>Integrative conjugative elements (ICEs) and plasmids drive adaptation of Pseudomonas nitroreducens strain HBP1 to wastewater environment.</title>
        <authorList>
            <person name="Sentchilo V."/>
            <person name="Carraro N."/>
            <person name="Bertelli C."/>
            <person name="van der Meer J.R."/>
        </authorList>
    </citation>
    <scope>NUCLEOTIDE SEQUENCE [LARGE SCALE GENOMIC DNA]</scope>
    <source>
        <strain evidence="2 3">HBP1</strain>
    </source>
</reference>
<accession>A0A6G6IVI1</accession>
<evidence type="ECO:0000313" key="3">
    <source>
        <dbReference type="Proteomes" id="UP000501063"/>
    </source>
</evidence>
<feature type="transmembrane region" description="Helical" evidence="1">
    <location>
        <begin position="12"/>
        <end position="31"/>
    </location>
</feature>
<sequence length="276" mass="30351">MQKQTPKWLELFITAFGPSGLVALAWWAGAFHAQRIRELQLTYPILNITGNAGVGKSTLVANLWKLVGSSDAENRSLSTCSMGALLAILARAVNRPVVLEEGHSGHDGYDWNALSECYSGGAIARRTSDPVVAGVRFQGALAFVGGELETINRRIVNIHLHWQPRTADKSQAIQALYDLHIGDFSEFLVKVQESREQLMYRLGHVGAYVQSMQAETNNGLPADAARNHAQLRVLVDFLSDLFPMADDRKAQHDAHCLISDMAWSHVAMAHAAPTHY</sequence>